<dbReference type="InterPro" id="IPR019410">
    <property type="entry name" value="Methyltransf_16"/>
</dbReference>
<name>G8Y9M5_PICSO</name>
<evidence type="ECO:0000256" key="3">
    <source>
        <dbReference type="ARBA" id="ARBA00038458"/>
    </source>
</evidence>
<sequence>MAEQLIDLSCLEQVERDGIDDHVFDLYTSRAPEDNQNLGYINRDQEILEVQLKSDPGRTLLIQQSFSNLSSGVQSSSTGFLCWSSSLLLAEWIIGEKKCPIYKLFREKSDLTVLELGSGIGGILASLLGPKVKTYVASDQKHILRLLKENFEANAYPGSYVTEGSGIDTKKIRQNTRAKRTSSKNSLRNPSRIEFIEFDWEEPERGASNYDELQVDRPDLIIATDTIYNEYLIPHFTESVQKMLGDSSGLVLAVQLRDELVLESLLIQLQRSSLRIFNFPEHLLSNDLSKGYSVYYICK</sequence>
<keyword evidence="7" id="KW-1185">Reference proteome</keyword>
<dbReference type="STRING" id="559304.G8Y9M5"/>
<evidence type="ECO:0000313" key="5">
    <source>
        <dbReference type="EMBL" id="CCE83258.1"/>
    </source>
</evidence>
<dbReference type="GO" id="GO:0032259">
    <property type="term" value="P:methylation"/>
    <property type="evidence" value="ECO:0007669"/>
    <property type="project" value="UniProtKB-KW"/>
</dbReference>
<organism evidence="5 7">
    <name type="scientific">Pichia sorbitophila (strain ATCC MYA-4447 / BCRC 22081 / CBS 7064 / NBRC 10061 / NRRL Y-12695)</name>
    <name type="common">Hybrid yeast</name>
    <dbReference type="NCBI Taxonomy" id="559304"/>
    <lineage>
        <taxon>Eukaryota</taxon>
        <taxon>Fungi</taxon>
        <taxon>Dikarya</taxon>
        <taxon>Ascomycota</taxon>
        <taxon>Saccharomycotina</taxon>
        <taxon>Pichiomycetes</taxon>
        <taxon>Debaryomycetaceae</taxon>
        <taxon>Millerozyma</taxon>
    </lineage>
</organism>
<dbReference type="EMBL" id="FO082049">
    <property type="protein sequence ID" value="CCE83258.1"/>
    <property type="molecule type" value="Genomic_DNA"/>
</dbReference>
<gene>
    <name evidence="5" type="primary">Piso0_003830</name>
    <name evidence="5" type="ORF">GNLVRS01_PISO0K03508g</name>
    <name evidence="6" type="ORF">GNLVRS01_PISO0L03509g</name>
</gene>
<dbReference type="OrthoDB" id="2529286at2759"/>
<dbReference type="HOGENOM" id="CLU_051532_0_1_1"/>
<dbReference type="GO" id="GO:0008757">
    <property type="term" value="F:S-adenosylmethionine-dependent methyltransferase activity"/>
    <property type="evidence" value="ECO:0007669"/>
    <property type="project" value="UniProtKB-ARBA"/>
</dbReference>
<dbReference type="GO" id="GO:0005829">
    <property type="term" value="C:cytosol"/>
    <property type="evidence" value="ECO:0007669"/>
    <property type="project" value="TreeGrafter"/>
</dbReference>
<evidence type="ECO:0000256" key="1">
    <source>
        <dbReference type="ARBA" id="ARBA00022603"/>
    </source>
</evidence>
<dbReference type="Pfam" id="PF10294">
    <property type="entry name" value="Methyltransf_16"/>
    <property type="match status" value="1"/>
</dbReference>
<dbReference type="GO" id="GO:0032991">
    <property type="term" value="C:protein-containing complex"/>
    <property type="evidence" value="ECO:0007669"/>
    <property type="project" value="TreeGrafter"/>
</dbReference>
<evidence type="ECO:0000313" key="6">
    <source>
        <dbReference type="EMBL" id="CCE84289.1"/>
    </source>
</evidence>
<reference evidence="5" key="1">
    <citation type="submission" date="2011-10" db="EMBL/GenBank/DDBJ databases">
        <authorList>
            <person name="Genoscope - CEA"/>
        </authorList>
    </citation>
    <scope>NUCLEOTIDE SEQUENCE</scope>
</reference>
<proteinExistence type="inferred from homology"/>
<accession>G8Y9M5</accession>
<dbReference type="SUPFAM" id="SSF53335">
    <property type="entry name" value="S-adenosyl-L-methionine-dependent methyltransferases"/>
    <property type="match status" value="1"/>
</dbReference>
<dbReference type="EMBL" id="FO082048">
    <property type="protein sequence ID" value="CCE84289.1"/>
    <property type="molecule type" value="Genomic_DNA"/>
</dbReference>
<dbReference type="eggNOG" id="KOG1018">
    <property type="taxonomic scope" value="Eukaryota"/>
</dbReference>
<evidence type="ECO:0000313" key="7">
    <source>
        <dbReference type="Proteomes" id="UP000005222"/>
    </source>
</evidence>
<dbReference type="Gene3D" id="3.40.50.150">
    <property type="entry name" value="Vaccinia Virus protein VP39"/>
    <property type="match status" value="1"/>
</dbReference>
<dbReference type="AlphaFoldDB" id="G8Y9M5"/>
<dbReference type="InterPro" id="IPR029063">
    <property type="entry name" value="SAM-dependent_MTases_sf"/>
</dbReference>
<keyword evidence="1" id="KW-0808">Transferase</keyword>
<dbReference type="FunCoup" id="G8Y9M5">
    <property type="interactions" value="25"/>
</dbReference>
<dbReference type="InParanoid" id="G8Y9M5"/>
<keyword evidence="2" id="KW-0949">S-adenosyl-L-methionine</keyword>
<evidence type="ECO:0000256" key="2">
    <source>
        <dbReference type="ARBA" id="ARBA00022691"/>
    </source>
</evidence>
<dbReference type="Proteomes" id="UP000005222">
    <property type="component" value="Chromosome L"/>
</dbReference>
<keyword evidence="1" id="KW-0489">Methyltransferase</keyword>
<comment type="similarity">
    <text evidence="3">Belongs to the class I-like SAM-binding methyltransferase superfamily. RKM5 family.</text>
</comment>
<dbReference type="Proteomes" id="UP000005222">
    <property type="component" value="Chromosome K"/>
</dbReference>
<dbReference type="PANTHER" id="PTHR14614:SF109">
    <property type="entry name" value="RIBOSOMAL LYSINE N-METHYLTRANSFERASE 5"/>
    <property type="match status" value="1"/>
</dbReference>
<reference evidence="7" key="2">
    <citation type="journal article" date="2012" name="G3 (Bethesda)">
        <title>Pichia sorbitophila, an interspecies yeast hybrid reveals early steps of genome resolution following polyploidization.</title>
        <authorList>
            <person name="Leh Louis V."/>
            <person name="Despons L."/>
            <person name="Friedrich A."/>
            <person name="Martin T."/>
            <person name="Durrens P."/>
            <person name="Casaregola S."/>
            <person name="Neuveglise C."/>
            <person name="Fairhead C."/>
            <person name="Marck C."/>
            <person name="Cruz J.A."/>
            <person name="Straub M.L."/>
            <person name="Kugler V."/>
            <person name="Sacerdot C."/>
            <person name="Uzunov Z."/>
            <person name="Thierry A."/>
            <person name="Weiss S."/>
            <person name="Bleykasten C."/>
            <person name="De Montigny J."/>
            <person name="Jacques N."/>
            <person name="Jung P."/>
            <person name="Lemaire M."/>
            <person name="Mallet S."/>
            <person name="Morel G."/>
            <person name="Richard G.F."/>
            <person name="Sarkar A."/>
            <person name="Savel G."/>
            <person name="Schacherer J."/>
            <person name="Seret M.L."/>
            <person name="Talla E."/>
            <person name="Samson G."/>
            <person name="Jubin C."/>
            <person name="Poulain J."/>
            <person name="Vacherie B."/>
            <person name="Barbe V."/>
            <person name="Pelletier E."/>
            <person name="Sherman D.J."/>
            <person name="Westhof E."/>
            <person name="Weissenbach J."/>
            <person name="Baret P.V."/>
            <person name="Wincker P."/>
            <person name="Gaillardin C."/>
            <person name="Dujon B."/>
            <person name="Souciet J.L."/>
        </authorList>
    </citation>
    <scope>NUCLEOTIDE SEQUENCE [LARGE SCALE GENOMIC DNA]</scope>
    <source>
        <strain evidence="7">ATCC MYA-4447 / BCRC 22081 / CBS 7064 / NBRC 10061 / NRRL Y-12695</strain>
    </source>
</reference>
<dbReference type="PANTHER" id="PTHR14614">
    <property type="entry name" value="HEPATOCELLULAR CARCINOMA-ASSOCIATED ANTIGEN"/>
    <property type="match status" value="1"/>
</dbReference>
<protein>
    <recommendedName>
        <fullName evidence="4">Ribosomal lysine N-methyltransferase 5</fullName>
    </recommendedName>
</protein>
<evidence type="ECO:0000256" key="4">
    <source>
        <dbReference type="ARBA" id="ARBA00039932"/>
    </source>
</evidence>